<dbReference type="STRING" id="1802397.A3J43_00200"/>
<evidence type="ECO:0000313" key="7">
    <source>
        <dbReference type="EMBL" id="OGL77086.1"/>
    </source>
</evidence>
<dbReference type="SUPFAM" id="SSF103473">
    <property type="entry name" value="MFS general substrate transporter"/>
    <property type="match status" value="1"/>
</dbReference>
<feature type="transmembrane region" description="Helical" evidence="5">
    <location>
        <begin position="199"/>
        <end position="220"/>
    </location>
</feature>
<evidence type="ECO:0000256" key="4">
    <source>
        <dbReference type="ARBA" id="ARBA00023136"/>
    </source>
</evidence>
<gene>
    <name evidence="7" type="ORF">A3J43_00200</name>
</gene>
<evidence type="ECO:0000256" key="3">
    <source>
        <dbReference type="ARBA" id="ARBA00022989"/>
    </source>
</evidence>
<feature type="transmembrane region" description="Helical" evidence="5">
    <location>
        <begin position="169"/>
        <end position="187"/>
    </location>
</feature>
<proteinExistence type="predicted"/>
<dbReference type="EMBL" id="MGEF01000066">
    <property type="protein sequence ID" value="OGL77086.1"/>
    <property type="molecule type" value="Genomic_DNA"/>
</dbReference>
<dbReference type="InterPro" id="IPR053160">
    <property type="entry name" value="MFS_DHA3_Transporter"/>
</dbReference>
<accession>A0A1F7UFN4</accession>
<comment type="caution">
    <text evidence="7">The sequence shown here is derived from an EMBL/GenBank/DDBJ whole genome shotgun (WGS) entry which is preliminary data.</text>
</comment>
<keyword evidence="3 5" id="KW-1133">Transmembrane helix</keyword>
<evidence type="ECO:0000256" key="5">
    <source>
        <dbReference type="SAM" id="Phobius"/>
    </source>
</evidence>
<evidence type="ECO:0000256" key="2">
    <source>
        <dbReference type="ARBA" id="ARBA00022692"/>
    </source>
</evidence>
<name>A0A1F7UFN4_9BACT</name>
<feature type="transmembrane region" description="Helical" evidence="5">
    <location>
        <begin position="232"/>
        <end position="250"/>
    </location>
</feature>
<evidence type="ECO:0000259" key="6">
    <source>
        <dbReference type="PROSITE" id="PS50850"/>
    </source>
</evidence>
<dbReference type="InterPro" id="IPR005829">
    <property type="entry name" value="Sugar_transporter_CS"/>
</dbReference>
<comment type="subcellular location">
    <subcellularLocation>
        <location evidence="1">Membrane</location>
        <topology evidence="1">Multi-pass membrane protein</topology>
    </subcellularLocation>
</comment>
<dbReference type="AlphaFoldDB" id="A0A1F7UFN4"/>
<protein>
    <recommendedName>
        <fullName evidence="6">Major facilitator superfamily (MFS) profile domain-containing protein</fullName>
    </recommendedName>
</protein>
<dbReference type="PROSITE" id="PS50850">
    <property type="entry name" value="MFS"/>
    <property type="match status" value="1"/>
</dbReference>
<dbReference type="Gene3D" id="1.20.1250.20">
    <property type="entry name" value="MFS general substrate transporter like domains"/>
    <property type="match status" value="1"/>
</dbReference>
<dbReference type="GO" id="GO:0016020">
    <property type="term" value="C:membrane"/>
    <property type="evidence" value="ECO:0007669"/>
    <property type="project" value="UniProtKB-SubCell"/>
</dbReference>
<sequence>MLWVFVLEIPTGAVADYLGRKQSIALGSACVVAGALMYGSVPQFSIFLFAEFLWALGNALLSGADRALLYDTLSIYGKQEESTTLFGRVRAWELFGMMAGALLGGPLAQHFGLNIPMLLSTVPFLLSGLCALTLPEPQRAARTSESRRYWHIIQTGVGYFLRHTHLRRLAFNGIIVASACYFVIWFYQPLLQQFGVPIVYFGIIHALFVGTEILTAANFSRLERWAGSPKKLLAIMAILPALAFFAAGAMPSLVTTGLLILFAGGVGLTRLEYISALMNKLIVSSERATVLSSLSMLRRFALVIVDTHG</sequence>
<dbReference type="InterPro" id="IPR011701">
    <property type="entry name" value="MFS"/>
</dbReference>
<feature type="transmembrane region" description="Helical" evidence="5">
    <location>
        <begin position="115"/>
        <end position="134"/>
    </location>
</feature>
<evidence type="ECO:0000256" key="1">
    <source>
        <dbReference type="ARBA" id="ARBA00004141"/>
    </source>
</evidence>
<organism evidence="7 8">
    <name type="scientific">Candidatus Uhrbacteria bacterium RIFCSPHIGHO2_12_FULL_54_23</name>
    <dbReference type="NCBI Taxonomy" id="1802397"/>
    <lineage>
        <taxon>Bacteria</taxon>
        <taxon>Candidatus Uhriibacteriota</taxon>
    </lineage>
</organism>
<dbReference type="Pfam" id="PF07690">
    <property type="entry name" value="MFS_1"/>
    <property type="match status" value="1"/>
</dbReference>
<dbReference type="PANTHER" id="PTHR23530:SF1">
    <property type="entry name" value="PERMEASE, MAJOR FACILITATOR SUPERFAMILY-RELATED"/>
    <property type="match status" value="1"/>
</dbReference>
<keyword evidence="2 5" id="KW-0812">Transmembrane</keyword>
<dbReference type="InterPro" id="IPR036259">
    <property type="entry name" value="MFS_trans_sf"/>
</dbReference>
<keyword evidence="4 5" id="KW-0472">Membrane</keyword>
<dbReference type="PROSITE" id="PS00216">
    <property type="entry name" value="SUGAR_TRANSPORT_1"/>
    <property type="match status" value="1"/>
</dbReference>
<feature type="transmembrane region" description="Helical" evidence="5">
    <location>
        <begin position="24"/>
        <end position="41"/>
    </location>
</feature>
<dbReference type="PANTHER" id="PTHR23530">
    <property type="entry name" value="TRANSPORT PROTEIN-RELATED"/>
    <property type="match status" value="1"/>
</dbReference>
<reference evidence="7 8" key="1">
    <citation type="journal article" date="2016" name="Nat. Commun.">
        <title>Thousands of microbial genomes shed light on interconnected biogeochemical processes in an aquifer system.</title>
        <authorList>
            <person name="Anantharaman K."/>
            <person name="Brown C.T."/>
            <person name="Hug L.A."/>
            <person name="Sharon I."/>
            <person name="Castelle C.J."/>
            <person name="Probst A.J."/>
            <person name="Thomas B.C."/>
            <person name="Singh A."/>
            <person name="Wilkins M.J."/>
            <person name="Karaoz U."/>
            <person name="Brodie E.L."/>
            <person name="Williams K.H."/>
            <person name="Hubbard S.S."/>
            <person name="Banfield J.F."/>
        </authorList>
    </citation>
    <scope>NUCLEOTIDE SEQUENCE [LARGE SCALE GENOMIC DNA]</scope>
</reference>
<evidence type="ECO:0000313" key="8">
    <source>
        <dbReference type="Proteomes" id="UP000176604"/>
    </source>
</evidence>
<dbReference type="Proteomes" id="UP000176604">
    <property type="component" value="Unassembled WGS sequence"/>
</dbReference>
<dbReference type="GO" id="GO:0022857">
    <property type="term" value="F:transmembrane transporter activity"/>
    <property type="evidence" value="ECO:0007669"/>
    <property type="project" value="InterPro"/>
</dbReference>
<feature type="domain" description="Major facilitator superfamily (MFS) profile" evidence="6">
    <location>
        <begin position="1"/>
        <end position="309"/>
    </location>
</feature>
<dbReference type="InterPro" id="IPR020846">
    <property type="entry name" value="MFS_dom"/>
</dbReference>